<dbReference type="GeneTree" id="ENSGT00390000003337"/>
<feature type="region of interest" description="Disordered" evidence="8">
    <location>
        <begin position="871"/>
        <end position="895"/>
    </location>
</feature>
<accession>A0A8C4NA01</accession>
<keyword evidence="3" id="KW-0539">Nucleus</keyword>
<proteinExistence type="inferred from homology"/>
<dbReference type="SMART" id="SM00717">
    <property type="entry name" value="SANT"/>
    <property type="match status" value="1"/>
</dbReference>
<evidence type="ECO:0000256" key="4">
    <source>
        <dbReference type="ARBA" id="ARBA00061503"/>
    </source>
</evidence>
<evidence type="ECO:0000256" key="7">
    <source>
        <dbReference type="ARBA" id="ARBA00081828"/>
    </source>
</evidence>
<dbReference type="GO" id="GO:0003677">
    <property type="term" value="F:DNA binding"/>
    <property type="evidence" value="ECO:0007669"/>
    <property type="project" value="UniProtKB-KW"/>
</dbReference>
<comment type="similarity">
    <text evidence="4">Belongs to the cramped family.</text>
</comment>
<evidence type="ECO:0000256" key="3">
    <source>
        <dbReference type="ARBA" id="ARBA00023242"/>
    </source>
</evidence>
<keyword evidence="2" id="KW-0238">DNA-binding</keyword>
<dbReference type="PROSITE" id="PS51293">
    <property type="entry name" value="SANT"/>
    <property type="match status" value="1"/>
</dbReference>
<keyword evidence="1" id="KW-0597">Phosphoprotein</keyword>
<evidence type="ECO:0000256" key="2">
    <source>
        <dbReference type="ARBA" id="ARBA00023125"/>
    </source>
</evidence>
<feature type="domain" description="SANT" evidence="9">
    <location>
        <begin position="140"/>
        <end position="200"/>
    </location>
</feature>
<dbReference type="FunFam" id="1.10.10.60:FF:000439">
    <property type="entry name" value="Cramped chromatin regulator homolog 1"/>
    <property type="match status" value="1"/>
</dbReference>
<dbReference type="AlphaFoldDB" id="A0A8C4NA01"/>
<feature type="region of interest" description="Disordered" evidence="8">
    <location>
        <begin position="446"/>
        <end position="483"/>
    </location>
</feature>
<dbReference type="InterPro" id="IPR017884">
    <property type="entry name" value="SANT_dom"/>
</dbReference>
<evidence type="ECO:0000256" key="5">
    <source>
        <dbReference type="ARBA" id="ARBA00074058"/>
    </source>
</evidence>
<dbReference type="Ensembl" id="ENSEBUT00000004039.1">
    <property type="protein sequence ID" value="ENSEBUP00000003657.1"/>
    <property type="gene ID" value="ENSEBUG00000002577.1"/>
</dbReference>
<evidence type="ECO:0000313" key="10">
    <source>
        <dbReference type="Ensembl" id="ENSEBUP00000003657.1"/>
    </source>
</evidence>
<organism evidence="10 11">
    <name type="scientific">Eptatretus burgeri</name>
    <name type="common">Inshore hagfish</name>
    <dbReference type="NCBI Taxonomy" id="7764"/>
    <lineage>
        <taxon>Eukaryota</taxon>
        <taxon>Metazoa</taxon>
        <taxon>Chordata</taxon>
        <taxon>Craniata</taxon>
        <taxon>Vertebrata</taxon>
        <taxon>Cyclostomata</taxon>
        <taxon>Myxini</taxon>
        <taxon>Myxiniformes</taxon>
        <taxon>Myxinidae</taxon>
        <taxon>Eptatretinae</taxon>
        <taxon>Eptatretus</taxon>
    </lineage>
</organism>
<dbReference type="Proteomes" id="UP000694388">
    <property type="component" value="Unplaced"/>
</dbReference>
<dbReference type="Gene3D" id="1.10.10.60">
    <property type="entry name" value="Homeodomain-like"/>
    <property type="match status" value="1"/>
</dbReference>
<reference evidence="10" key="2">
    <citation type="submission" date="2025-09" db="UniProtKB">
        <authorList>
            <consortium name="Ensembl"/>
        </authorList>
    </citation>
    <scope>IDENTIFICATION</scope>
</reference>
<feature type="region of interest" description="Disordered" evidence="8">
    <location>
        <begin position="532"/>
        <end position="551"/>
    </location>
</feature>
<name>A0A8C4NA01_EPTBU</name>
<dbReference type="GO" id="GO:0003682">
    <property type="term" value="F:chromatin binding"/>
    <property type="evidence" value="ECO:0007669"/>
    <property type="project" value="InterPro"/>
</dbReference>
<feature type="region of interest" description="Disordered" evidence="8">
    <location>
        <begin position="1"/>
        <end position="141"/>
    </location>
</feature>
<dbReference type="PANTHER" id="PTHR21677:SF1">
    <property type="entry name" value="PROTEIN CRAMPED-LIKE"/>
    <property type="match status" value="1"/>
</dbReference>
<evidence type="ECO:0000259" key="9">
    <source>
        <dbReference type="PROSITE" id="PS51293"/>
    </source>
</evidence>
<dbReference type="InterPro" id="IPR001005">
    <property type="entry name" value="SANT/Myb"/>
</dbReference>
<evidence type="ECO:0000256" key="1">
    <source>
        <dbReference type="ARBA" id="ARBA00022553"/>
    </source>
</evidence>
<keyword evidence="11" id="KW-1185">Reference proteome</keyword>
<sequence length="895" mass="96939">MTVQAEDSIDRMPKKTSKKVPTDSCNSNGEAFAAALQPEPMLPASPPNRAGPLPVDAQRLLRSSVRPPIKRARSDSSSTPGKGRGTIAGSVDAAGVTSGCGTNTNAGAARREQGSVGTPSDSTEVEKTEGPQKKVRRQWESWSTEDKNSFFEGLNEHGKDFEAIQNSFAQRYRKKGRPANMVKNKEQVRHFYYRTWHKICKYIDFDSVFSQDLKKSSQELYGLICYGELRKKIGGCELAAKVCLLSCISVTTVRYKGRNLRIKMPTCRSLKKICDPYGASDDEDQKPAKLPPKVCLELLPKTNKAWAHVQNTAHNPRLRMIVELHRKVASLIAFLQEKWSPRSARLRTSEDVRPSARDVQYSELRLYPPKEAVVTLLAGVARVVHTKALCTVHWHQEGRTSTNFCPTPPWPSGIPSTSVDSPLPVPPRWNTDDNSVSDAVMHSLQSGRNVSNPADSDDCEGLTSEGTVTSPGEQCPKIKDYSNCGPTTSLEAQGETWTNEDDTQNARVIAGLAECGDKQEVVAKKVSGESGVEVSEDAGETGRGTGFPPKKSKEEAAIAFANHLREEGWGAATGPLTIAEVYLMLGKPSKLQLDYDWPELGGPSMTRVNGQCTETLSSTPLLPLNTTCTAEAWDPTLRTGLKQLLQLAILQVNAAPVSTLAGLGVTCCRRSVIIRRSRRVPLVTLALRDTSELGATANELGEEGESDEMPSESCCIAPSPPHVSTLLDISLPATPEEGISQSGTPCHVSDAIIEIAINSSGVGQTLLSPRKMNGEDVDRSLTELPSTPWLSSPPHDPQWYSGDISLGGLICEFAKQATSTELPQCSAQASTSVSHTQVDTQLACMMSESSVDYVSRFTDLARAVSAAHSTPARDLAPAEPLPHSGELHPQPRSSL</sequence>
<protein>
    <recommendedName>
        <fullName evidence="5">Protein cramped-like</fullName>
    </recommendedName>
    <alternativeName>
        <fullName evidence="7">Cramped chromatin regulator homolog 1</fullName>
    </alternativeName>
    <alternativeName>
        <fullName evidence="6">Hematological and neurological expressed 1-like protein</fullName>
    </alternativeName>
</protein>
<dbReference type="PANTHER" id="PTHR21677">
    <property type="entry name" value="CRAMPED PROTEIN"/>
    <property type="match status" value="1"/>
</dbReference>
<evidence type="ECO:0000313" key="11">
    <source>
        <dbReference type="Proteomes" id="UP000694388"/>
    </source>
</evidence>
<dbReference type="InterPro" id="IPR055315">
    <property type="entry name" value="Cramped-like"/>
</dbReference>
<evidence type="ECO:0000256" key="8">
    <source>
        <dbReference type="SAM" id="MobiDB-lite"/>
    </source>
</evidence>
<reference evidence="10" key="1">
    <citation type="submission" date="2025-08" db="UniProtKB">
        <authorList>
            <consortium name="Ensembl"/>
        </authorList>
    </citation>
    <scope>IDENTIFICATION</scope>
</reference>
<dbReference type="GO" id="GO:0007389">
    <property type="term" value="P:pattern specification process"/>
    <property type="evidence" value="ECO:0007669"/>
    <property type="project" value="TreeGrafter"/>
</dbReference>
<dbReference type="GO" id="GO:0005634">
    <property type="term" value="C:nucleus"/>
    <property type="evidence" value="ECO:0007669"/>
    <property type="project" value="TreeGrafter"/>
</dbReference>
<evidence type="ECO:0000256" key="6">
    <source>
        <dbReference type="ARBA" id="ARBA00076971"/>
    </source>
</evidence>